<evidence type="ECO:0000313" key="3">
    <source>
        <dbReference type="EMBL" id="KMZ56754.1"/>
    </source>
</evidence>
<keyword evidence="4" id="KW-1185">Reference proteome</keyword>
<feature type="transmembrane region" description="Helical" evidence="2">
    <location>
        <begin position="43"/>
        <end position="61"/>
    </location>
</feature>
<evidence type="ECO:0000256" key="2">
    <source>
        <dbReference type="SAM" id="Phobius"/>
    </source>
</evidence>
<dbReference type="PANTHER" id="PTHR35297">
    <property type="entry name" value="PROTEIN, PUTATIVE-RELATED"/>
    <property type="match status" value="1"/>
</dbReference>
<dbReference type="AlphaFoldDB" id="A0A0K9NJ17"/>
<reference evidence="4" key="1">
    <citation type="journal article" date="2016" name="Nature">
        <title>The genome of the seagrass Zostera marina reveals angiosperm adaptation to the sea.</title>
        <authorList>
            <person name="Olsen J.L."/>
            <person name="Rouze P."/>
            <person name="Verhelst B."/>
            <person name="Lin Y.-C."/>
            <person name="Bayer T."/>
            <person name="Collen J."/>
            <person name="Dattolo E."/>
            <person name="De Paoli E."/>
            <person name="Dittami S."/>
            <person name="Maumus F."/>
            <person name="Michel G."/>
            <person name="Kersting A."/>
            <person name="Lauritano C."/>
            <person name="Lohaus R."/>
            <person name="Toepel M."/>
            <person name="Tonon T."/>
            <person name="Vanneste K."/>
            <person name="Amirebrahimi M."/>
            <person name="Brakel J."/>
            <person name="Bostroem C."/>
            <person name="Chovatia M."/>
            <person name="Grimwood J."/>
            <person name="Jenkins J.W."/>
            <person name="Jueterbock A."/>
            <person name="Mraz A."/>
            <person name="Stam W.T."/>
            <person name="Tice H."/>
            <person name="Bornberg-Bauer E."/>
            <person name="Green P.J."/>
            <person name="Pearson G.A."/>
            <person name="Procaccini G."/>
            <person name="Duarte C.M."/>
            <person name="Schmutz J."/>
            <person name="Reusch T.B.H."/>
            <person name="Van de Peer Y."/>
        </authorList>
    </citation>
    <scope>NUCLEOTIDE SEQUENCE [LARGE SCALE GENOMIC DNA]</scope>
    <source>
        <strain evidence="4">cv. Finnish</strain>
    </source>
</reference>
<organism evidence="3 4">
    <name type="scientific">Zostera marina</name>
    <name type="common">Eelgrass</name>
    <dbReference type="NCBI Taxonomy" id="29655"/>
    <lineage>
        <taxon>Eukaryota</taxon>
        <taxon>Viridiplantae</taxon>
        <taxon>Streptophyta</taxon>
        <taxon>Embryophyta</taxon>
        <taxon>Tracheophyta</taxon>
        <taxon>Spermatophyta</taxon>
        <taxon>Magnoliopsida</taxon>
        <taxon>Liliopsida</taxon>
        <taxon>Zosteraceae</taxon>
        <taxon>Zostera</taxon>
    </lineage>
</organism>
<dbReference type="Proteomes" id="UP000036987">
    <property type="component" value="Unassembled WGS sequence"/>
</dbReference>
<dbReference type="OrthoDB" id="783427at2759"/>
<gene>
    <name evidence="3" type="ORF">ZOSMA_91G00200</name>
</gene>
<name>A0A0K9NJ17_ZOSMR</name>
<keyword evidence="2" id="KW-0812">Transmembrane</keyword>
<dbReference type="PANTHER" id="PTHR35297:SF2">
    <property type="entry name" value="PROTEIN, PUTATIVE-RELATED"/>
    <property type="match status" value="1"/>
</dbReference>
<accession>A0A0K9NJ17</accession>
<dbReference type="EMBL" id="LFYR01002138">
    <property type="protein sequence ID" value="KMZ56754.1"/>
    <property type="molecule type" value="Genomic_DNA"/>
</dbReference>
<feature type="compositionally biased region" description="Polar residues" evidence="1">
    <location>
        <begin position="1"/>
        <end position="10"/>
    </location>
</feature>
<keyword evidence="2" id="KW-0472">Membrane</keyword>
<proteinExistence type="predicted"/>
<sequence>MQRQSLGSWTSDEEENGGGGETATEDESMKSKTVLRFTSKERTIHLIPIVIFLCFLILYMVSNDPSPAELSGKGQIARLYKKISSQFPEVQDIGIISNRRFKELVKVNNDRKW</sequence>
<protein>
    <submittedName>
        <fullName evidence="3">Uncharacterized protein</fullName>
    </submittedName>
</protein>
<evidence type="ECO:0000313" key="4">
    <source>
        <dbReference type="Proteomes" id="UP000036987"/>
    </source>
</evidence>
<feature type="region of interest" description="Disordered" evidence="1">
    <location>
        <begin position="1"/>
        <end position="31"/>
    </location>
</feature>
<keyword evidence="2" id="KW-1133">Transmembrane helix</keyword>
<comment type="caution">
    <text evidence="3">The sequence shown here is derived from an EMBL/GenBank/DDBJ whole genome shotgun (WGS) entry which is preliminary data.</text>
</comment>
<evidence type="ECO:0000256" key="1">
    <source>
        <dbReference type="SAM" id="MobiDB-lite"/>
    </source>
</evidence>